<dbReference type="KEGG" id="dgg:DGI_2749"/>
<keyword evidence="2" id="KW-1185">Reference proteome</keyword>
<reference evidence="1 2" key="1">
    <citation type="journal article" date="2013" name="J. Bacteriol.">
        <title>Roles of HynAB and Ech, the only two hydrogenases found in the model sulfate reducer Desulfovibrio gigas.</title>
        <authorList>
            <person name="Morais-Silva F.O."/>
            <person name="Santos C.I."/>
            <person name="Rodrigues R."/>
            <person name="Pereira I.A."/>
            <person name="Rodrigues-Pousada C."/>
        </authorList>
    </citation>
    <scope>NUCLEOTIDE SEQUENCE [LARGE SCALE GENOMIC DNA]</scope>
    <source>
        <strain evidence="2">ATCC 19364 / DSM 1382 / NCIMB 9332 / VKM B-1759</strain>
    </source>
</reference>
<gene>
    <name evidence="1" type="ORF">DGI_2749</name>
</gene>
<dbReference type="eggNOG" id="ENOG50331TB">
    <property type="taxonomic scope" value="Bacteria"/>
</dbReference>
<protein>
    <submittedName>
        <fullName evidence="1">Uncharacterized protein</fullName>
    </submittedName>
</protein>
<dbReference type="OrthoDB" id="5387471at2"/>
<dbReference type="InterPro" id="IPR047766">
    <property type="entry name" value="PxxKW_fam"/>
</dbReference>
<dbReference type="NCBIfam" id="NF038144">
    <property type="entry name" value="PxxKW"/>
    <property type="match status" value="1"/>
</dbReference>
<dbReference type="EMBL" id="CP006585">
    <property type="protein sequence ID" value="AGW14480.1"/>
    <property type="molecule type" value="Genomic_DNA"/>
</dbReference>
<sequence length="93" mass="9863">MAAATTALSNAIKTDEGVFLNGVLMEPIIDKCEGCERSKAVEGVSICISYPLPASKWRLGACNFATHVKATVDKSGKVKINPLKASKRAARGR</sequence>
<proteinExistence type="predicted"/>
<reference evidence="2" key="2">
    <citation type="submission" date="2013-07" db="EMBL/GenBank/DDBJ databases">
        <authorList>
            <person name="Morais-Silva F.O."/>
            <person name="Rezende A.M."/>
            <person name="Pimentel C."/>
            <person name="Resende D.M."/>
            <person name="Santos C.I."/>
            <person name="Clemente C."/>
            <person name="de Oliveira L.M."/>
            <person name="da Silva S.M."/>
            <person name="Costa D.A."/>
            <person name="Varela-Raposo A."/>
            <person name="Horacio E.C.A."/>
            <person name="Matos M."/>
            <person name="Flores O."/>
            <person name="Ruiz J.C."/>
            <person name="Rodrigues-Pousada C."/>
        </authorList>
    </citation>
    <scope>NUCLEOTIDE SEQUENCE [LARGE SCALE GENOMIC DNA]</scope>
    <source>
        <strain evidence="2">ATCC 19364 / DSM 1382 / NCIMB 9332 / VKM B-1759</strain>
    </source>
</reference>
<accession>T2GD21</accession>
<organism evidence="1 2">
    <name type="scientific">Megalodesulfovibrio gigas (strain ATCC 19364 / DSM 1382 / NCIMB 9332 / VKM B-1759)</name>
    <name type="common">Desulfovibrio gigas</name>
    <dbReference type="NCBI Taxonomy" id="1121448"/>
    <lineage>
        <taxon>Bacteria</taxon>
        <taxon>Pseudomonadati</taxon>
        <taxon>Thermodesulfobacteriota</taxon>
        <taxon>Desulfovibrionia</taxon>
        <taxon>Desulfovibrionales</taxon>
        <taxon>Desulfovibrionaceae</taxon>
        <taxon>Megalodesulfovibrio</taxon>
    </lineage>
</organism>
<name>T2GD21_MEGG1</name>
<dbReference type="HOGENOM" id="CLU_185100_0_0_7"/>
<evidence type="ECO:0000313" key="2">
    <source>
        <dbReference type="Proteomes" id="UP000016587"/>
    </source>
</evidence>
<dbReference type="AlphaFoldDB" id="T2GD21"/>
<dbReference type="STRING" id="1121448.DGI_2749"/>
<dbReference type="Proteomes" id="UP000016587">
    <property type="component" value="Chromosome"/>
</dbReference>
<dbReference type="Pfam" id="PF20657">
    <property type="entry name" value="DUF6811"/>
    <property type="match status" value="1"/>
</dbReference>
<dbReference type="RefSeq" id="WP_021761506.1">
    <property type="nucleotide sequence ID" value="NC_022444.1"/>
</dbReference>
<evidence type="ECO:0000313" key="1">
    <source>
        <dbReference type="EMBL" id="AGW14480.1"/>
    </source>
</evidence>
<dbReference type="PATRIC" id="fig|1121448.10.peg.2711"/>